<evidence type="ECO:0000256" key="4">
    <source>
        <dbReference type="ARBA" id="ARBA00023136"/>
    </source>
</evidence>
<evidence type="ECO:0000256" key="1">
    <source>
        <dbReference type="ARBA" id="ARBA00022475"/>
    </source>
</evidence>
<comment type="caution">
    <text evidence="8">The sequence shown here is derived from an EMBL/GenBank/DDBJ whole genome shotgun (WGS) entry which is preliminary data.</text>
</comment>
<keyword evidence="9" id="KW-1185">Reference proteome</keyword>
<dbReference type="InterPro" id="IPR010445">
    <property type="entry name" value="LapA_dom"/>
</dbReference>
<keyword evidence="3 6" id="KW-1133">Transmembrane helix</keyword>
<feature type="domain" description="Lipopolysaccharide assembly protein A" evidence="7">
    <location>
        <begin position="34"/>
        <end position="90"/>
    </location>
</feature>
<reference evidence="8 9" key="1">
    <citation type="submission" date="2019-06" db="EMBL/GenBank/DDBJ databases">
        <title>Desulfobotulus mexicanus sp. nov., a novel sulfate-reducing bacterium isolated from the sediment of an alkaline crater lake in Mexico.</title>
        <authorList>
            <person name="Hirschler-Rea A."/>
        </authorList>
    </citation>
    <scope>NUCLEOTIDE SEQUENCE [LARGE SCALE GENOMIC DNA]</scope>
    <source>
        <strain evidence="8 9">PAR22N</strain>
    </source>
</reference>
<dbReference type="GO" id="GO:0005886">
    <property type="term" value="C:plasma membrane"/>
    <property type="evidence" value="ECO:0007669"/>
    <property type="project" value="InterPro"/>
</dbReference>
<evidence type="ECO:0000256" key="6">
    <source>
        <dbReference type="SAM" id="Phobius"/>
    </source>
</evidence>
<evidence type="ECO:0000256" key="2">
    <source>
        <dbReference type="ARBA" id="ARBA00022692"/>
    </source>
</evidence>
<keyword evidence="1" id="KW-1003">Cell membrane</keyword>
<evidence type="ECO:0000256" key="3">
    <source>
        <dbReference type="ARBA" id="ARBA00022989"/>
    </source>
</evidence>
<keyword evidence="4 6" id="KW-0472">Membrane</keyword>
<dbReference type="RefSeq" id="WP_139450723.1">
    <property type="nucleotide sequence ID" value="NZ_VDMB01000031.1"/>
</dbReference>
<dbReference type="Pfam" id="PF06305">
    <property type="entry name" value="LapA_dom"/>
    <property type="match status" value="1"/>
</dbReference>
<dbReference type="EMBL" id="VDMB01000031">
    <property type="protein sequence ID" value="TYT73404.1"/>
    <property type="molecule type" value="Genomic_DNA"/>
</dbReference>
<dbReference type="OrthoDB" id="9847795at2"/>
<proteinExistence type="predicted"/>
<name>A0A5S5MCG6_9BACT</name>
<dbReference type="Proteomes" id="UP000321899">
    <property type="component" value="Unassembled WGS sequence"/>
</dbReference>
<gene>
    <name evidence="8" type="ORF">FIM25_15255</name>
</gene>
<feature type="region of interest" description="Disordered" evidence="5">
    <location>
        <begin position="105"/>
        <end position="124"/>
    </location>
</feature>
<organism evidence="8 9">
    <name type="scientific">Desulfobotulus mexicanus</name>
    <dbReference type="NCBI Taxonomy" id="2586642"/>
    <lineage>
        <taxon>Bacteria</taxon>
        <taxon>Pseudomonadati</taxon>
        <taxon>Thermodesulfobacteriota</taxon>
        <taxon>Desulfobacteria</taxon>
        <taxon>Desulfobacterales</taxon>
        <taxon>Desulfobacteraceae</taxon>
        <taxon>Desulfobotulus</taxon>
    </lineage>
</organism>
<evidence type="ECO:0000259" key="7">
    <source>
        <dbReference type="Pfam" id="PF06305"/>
    </source>
</evidence>
<evidence type="ECO:0000313" key="8">
    <source>
        <dbReference type="EMBL" id="TYT73404.1"/>
    </source>
</evidence>
<keyword evidence="2 6" id="KW-0812">Transmembrane</keyword>
<dbReference type="AlphaFoldDB" id="A0A5S5MCG6"/>
<accession>A0A5S5MCG6</accession>
<feature type="transmembrane region" description="Helical" evidence="6">
    <location>
        <begin position="52"/>
        <end position="72"/>
    </location>
</feature>
<sequence length="124" mass="14060">MTRIKLILTLLTLGLIGLLVYQNQEYLLQPYAFSLNFYFTTPYIFPEAPTGIYLIFCFTAGFLMMFLSSIVIRLRAAAKLRMLHNENQEHLETIAALQDELAGMASGQTGQKTAQESSPEFEKE</sequence>
<protein>
    <submittedName>
        <fullName evidence="8">DUF1049 domain-containing protein</fullName>
    </submittedName>
</protein>
<evidence type="ECO:0000256" key="5">
    <source>
        <dbReference type="SAM" id="MobiDB-lite"/>
    </source>
</evidence>
<evidence type="ECO:0000313" key="9">
    <source>
        <dbReference type="Proteomes" id="UP000321899"/>
    </source>
</evidence>
<feature type="compositionally biased region" description="Polar residues" evidence="5">
    <location>
        <begin position="106"/>
        <end position="118"/>
    </location>
</feature>